<dbReference type="RefSeq" id="WP_151691521.1">
    <property type="nucleotide sequence ID" value="NZ_BMGX01000002.1"/>
</dbReference>
<proteinExistence type="predicted"/>
<evidence type="ECO:0000313" key="4">
    <source>
        <dbReference type="EMBL" id="KAB2816949.1"/>
    </source>
</evidence>
<evidence type="ECO:0000313" key="5">
    <source>
        <dbReference type="Proteomes" id="UP000484164"/>
    </source>
</evidence>
<feature type="domain" description="Bacterial surface antigen (D15)" evidence="3">
    <location>
        <begin position="164"/>
        <end position="353"/>
    </location>
</feature>
<dbReference type="Pfam" id="PF01103">
    <property type="entry name" value="Omp85"/>
    <property type="match status" value="1"/>
</dbReference>
<evidence type="ECO:0000256" key="2">
    <source>
        <dbReference type="ARBA" id="ARBA00023136"/>
    </source>
</evidence>
<dbReference type="Gene3D" id="2.40.160.50">
    <property type="entry name" value="membrane protein fhac: a member of the omp85/tpsb transporter family"/>
    <property type="match status" value="1"/>
</dbReference>
<dbReference type="InterPro" id="IPR000184">
    <property type="entry name" value="Bac_surfAg_D15"/>
</dbReference>
<name>A0A6L3ZH42_9FLAO</name>
<keyword evidence="5" id="KW-1185">Reference proteome</keyword>
<sequence length="355" mass="40204">MRIRLLSFLIGFGLAASGQVQDTTKHVKYAAIPILNYSTTMGFTVGVMGQAYYAFDSDDTTSPKSSTGVFGMYTTNQTYFFAAFQRLYLSEDRWRVMMGAGHGDINFQFWQELPVIGGSFIGFDTKADFVLARVERKVYDELYFGVRAMYCNALTSYDVPDNLPDDLRFDRRNLNNIGYLFNFDKRDHQINPYKGYNIELLDVFYGDAIGSDNDFQKVQLTYNHYYPIVDETQILATRVRVESSIGDVPFQGQSVIGQDDIRGYSSGKYRDNQVYAIQAEYRWRFYNNFGMVGFAGIASAVENFAQLADGEILPGAGLGLRYMLIPEQRVNIGLDIAAGKGDWGIYFRIGEAFGR</sequence>
<comment type="caution">
    <text evidence="4">The sequence shown here is derived from an EMBL/GenBank/DDBJ whole genome shotgun (WGS) entry which is preliminary data.</text>
</comment>
<reference evidence="4 5" key="1">
    <citation type="submission" date="2019-10" db="EMBL/GenBank/DDBJ databases">
        <title>Genome sequence of Phaeocystidibacter marisrubri JCM30614 (type strain).</title>
        <authorList>
            <person name="Bowman J.P."/>
        </authorList>
    </citation>
    <scope>NUCLEOTIDE SEQUENCE [LARGE SCALE GENOMIC DNA]</scope>
    <source>
        <strain evidence="4 5">JCM 30614</strain>
    </source>
</reference>
<dbReference type="AlphaFoldDB" id="A0A6L3ZH42"/>
<dbReference type="EMBL" id="WBVQ01000001">
    <property type="protein sequence ID" value="KAB2816949.1"/>
    <property type="molecule type" value="Genomic_DNA"/>
</dbReference>
<protein>
    <submittedName>
        <fullName evidence="4">BamA/TamA family outer membrane protein</fullName>
    </submittedName>
</protein>
<dbReference type="Proteomes" id="UP000484164">
    <property type="component" value="Unassembled WGS sequence"/>
</dbReference>
<dbReference type="OrthoDB" id="9771071at2"/>
<keyword evidence="2" id="KW-0472">Membrane</keyword>
<dbReference type="GO" id="GO:0019867">
    <property type="term" value="C:outer membrane"/>
    <property type="evidence" value="ECO:0007669"/>
    <property type="project" value="InterPro"/>
</dbReference>
<evidence type="ECO:0000256" key="1">
    <source>
        <dbReference type="ARBA" id="ARBA00004370"/>
    </source>
</evidence>
<accession>A0A6L3ZH42</accession>
<comment type="subcellular location">
    <subcellularLocation>
        <location evidence="1">Membrane</location>
    </subcellularLocation>
</comment>
<organism evidence="4 5">
    <name type="scientific">Phaeocystidibacter marisrubri</name>
    <dbReference type="NCBI Taxonomy" id="1577780"/>
    <lineage>
        <taxon>Bacteria</taxon>
        <taxon>Pseudomonadati</taxon>
        <taxon>Bacteroidota</taxon>
        <taxon>Flavobacteriia</taxon>
        <taxon>Flavobacteriales</taxon>
        <taxon>Phaeocystidibacteraceae</taxon>
        <taxon>Phaeocystidibacter</taxon>
    </lineage>
</organism>
<gene>
    <name evidence="4" type="ORF">F8C82_00700</name>
</gene>
<evidence type="ECO:0000259" key="3">
    <source>
        <dbReference type="Pfam" id="PF01103"/>
    </source>
</evidence>